<dbReference type="InterPro" id="IPR056083">
    <property type="entry name" value="DUF7666"/>
</dbReference>
<evidence type="ECO:0000313" key="2">
    <source>
        <dbReference type="EMBL" id="ACL77360.1"/>
    </source>
</evidence>
<organism evidence="2 3">
    <name type="scientific">Ruminiclostridium cellulolyticum (strain ATCC 35319 / DSM 5812 / JCM 6584 / H10)</name>
    <name type="common">Clostridium cellulolyticum</name>
    <dbReference type="NCBI Taxonomy" id="394503"/>
    <lineage>
        <taxon>Bacteria</taxon>
        <taxon>Bacillati</taxon>
        <taxon>Bacillota</taxon>
        <taxon>Clostridia</taxon>
        <taxon>Eubacteriales</taxon>
        <taxon>Oscillospiraceae</taxon>
        <taxon>Ruminiclostridium</taxon>
    </lineage>
</organism>
<dbReference type="Proteomes" id="UP000001349">
    <property type="component" value="Chromosome"/>
</dbReference>
<protein>
    <recommendedName>
        <fullName evidence="1">DUF7666 domain-containing protein</fullName>
    </recommendedName>
</protein>
<evidence type="ECO:0000313" key="3">
    <source>
        <dbReference type="Proteomes" id="UP000001349"/>
    </source>
</evidence>
<dbReference type="eggNOG" id="COG5164">
    <property type="taxonomic scope" value="Bacteria"/>
</dbReference>
<dbReference type="AlphaFoldDB" id="B8I928"/>
<name>B8I928_RUMCH</name>
<dbReference type="RefSeq" id="WP_015926419.1">
    <property type="nucleotide sequence ID" value="NC_011898.1"/>
</dbReference>
<keyword evidence="3" id="KW-1185">Reference proteome</keyword>
<dbReference type="Pfam" id="PF24703">
    <property type="entry name" value="DUF7666"/>
    <property type="match status" value="1"/>
</dbReference>
<accession>B8I928</accession>
<feature type="domain" description="DUF7666" evidence="1">
    <location>
        <begin position="1"/>
        <end position="99"/>
    </location>
</feature>
<dbReference type="EMBL" id="CP001348">
    <property type="protein sequence ID" value="ACL77360.1"/>
    <property type="molecule type" value="Genomic_DNA"/>
</dbReference>
<evidence type="ECO:0000259" key="1">
    <source>
        <dbReference type="Pfam" id="PF24703"/>
    </source>
</evidence>
<reference evidence="2 3" key="1">
    <citation type="submission" date="2009-01" db="EMBL/GenBank/DDBJ databases">
        <title>Complete sequence of Clostridium cellulolyticum H10.</title>
        <authorList>
            <consortium name="US DOE Joint Genome Institute"/>
            <person name="Lucas S."/>
            <person name="Copeland A."/>
            <person name="Lapidus A."/>
            <person name="Glavina del Rio T."/>
            <person name="Dalin E."/>
            <person name="Tice H."/>
            <person name="Bruce D."/>
            <person name="Goodwin L."/>
            <person name="Pitluck S."/>
            <person name="Chertkov O."/>
            <person name="Saunders E."/>
            <person name="Brettin T."/>
            <person name="Detter J.C."/>
            <person name="Han C."/>
            <person name="Larimer F."/>
            <person name="Land M."/>
            <person name="Hauser L."/>
            <person name="Kyrpides N."/>
            <person name="Ivanova N."/>
            <person name="Zhou J."/>
            <person name="Richardson P."/>
        </authorList>
    </citation>
    <scope>NUCLEOTIDE SEQUENCE [LARGE SCALE GENOMIC DNA]</scope>
    <source>
        <strain evidence="3">ATCC 35319 / DSM 5812 / JCM 6584 / H10</strain>
    </source>
</reference>
<dbReference type="STRING" id="394503.Ccel_3068"/>
<dbReference type="KEGG" id="cce:Ccel_3068"/>
<dbReference type="HOGENOM" id="CLU_1188454_0_0_9"/>
<sequence>MKGFKGFDKNLICDPTGSSPFQYEIGKDYEHDGEVEACSTGFHFCENPMDVLGYYPPNDSRYCEVEGDGEIDKESDGDSKVAASKIHISAEIGLKGIIEAGVKFILDKVNWKDAKVTNTGDQSVACALGIESKARGALGCWLVIAEWEYNRNDYEWHRKDVKCALVDGEIIKDDTWYTLKDGNFVEVTEEK</sequence>
<gene>
    <name evidence="2" type="ordered locus">Ccel_3068</name>
</gene>
<proteinExistence type="predicted"/>